<evidence type="ECO:0000256" key="5">
    <source>
        <dbReference type="ARBA" id="ARBA00022679"/>
    </source>
</evidence>
<keyword evidence="9" id="KW-0289">Folate biosynthesis</keyword>
<evidence type="ECO:0000313" key="14">
    <source>
        <dbReference type="Proteomes" id="UP000005615"/>
    </source>
</evidence>
<sequence length="174" mass="19538">MILVYLGLGSNLGRPVQYLEAGLQALQNLSNASLIAVSSIYRTKPVGGPDQDDYFNQAALVSYSGTLEQLLNDCQAIEHSNQRVRNERWGPRTLDIDLLYSPHEASDTKSLQVPHPRLTERLFVLAPLLELPEADTISINDKTLYEWAALQHTQHIQLTHHQWNGADIVESNKI</sequence>
<protein>
    <recommendedName>
        <fullName evidence="4">2-amino-4-hydroxy-6-hydroxymethyldihydropteridine pyrophosphokinase</fullName>
        <ecNumber evidence="3">2.7.6.3</ecNumber>
    </recommendedName>
    <alternativeName>
        <fullName evidence="11">6-hydroxymethyl-7,8-dihydropterin pyrophosphokinase</fullName>
    </alternativeName>
    <alternativeName>
        <fullName evidence="12">7,8-dihydro-6-hydroxymethylpterin-pyrophosphokinase</fullName>
    </alternativeName>
</protein>
<evidence type="ECO:0000256" key="4">
    <source>
        <dbReference type="ARBA" id="ARBA00016218"/>
    </source>
</evidence>
<name>F3L331_9GAMM</name>
<evidence type="ECO:0000256" key="9">
    <source>
        <dbReference type="ARBA" id="ARBA00022909"/>
    </source>
</evidence>
<dbReference type="InterPro" id="IPR035907">
    <property type="entry name" value="Hppk_sf"/>
</dbReference>
<dbReference type="STRING" id="2518989.IMCC3088_1955"/>
<dbReference type="GO" id="GO:0005524">
    <property type="term" value="F:ATP binding"/>
    <property type="evidence" value="ECO:0007669"/>
    <property type="project" value="UniProtKB-KW"/>
</dbReference>
<comment type="caution">
    <text evidence="13">The sequence shown here is derived from an EMBL/GenBank/DDBJ whole genome shotgun (WGS) entry which is preliminary data.</text>
</comment>
<evidence type="ECO:0000256" key="8">
    <source>
        <dbReference type="ARBA" id="ARBA00022840"/>
    </source>
</evidence>
<dbReference type="PROSITE" id="PS00794">
    <property type="entry name" value="HPPK"/>
    <property type="match status" value="1"/>
</dbReference>
<dbReference type="NCBIfam" id="TIGR01498">
    <property type="entry name" value="folK"/>
    <property type="match status" value="1"/>
</dbReference>
<dbReference type="Proteomes" id="UP000005615">
    <property type="component" value="Unassembled WGS sequence"/>
</dbReference>
<comment type="function">
    <text evidence="10">Catalyzes the transfer of pyrophosphate from adenosine triphosphate (ATP) to 6-hydroxymethyl-7,8-dihydropterin, an enzymatic step in folate biosynthesis pathway.</text>
</comment>
<dbReference type="EC" id="2.7.6.3" evidence="3"/>
<dbReference type="Gene3D" id="3.30.70.560">
    <property type="entry name" value="7,8-Dihydro-6-hydroxymethylpterin-pyrophosphokinase HPPK"/>
    <property type="match status" value="1"/>
</dbReference>
<dbReference type="SUPFAM" id="SSF55083">
    <property type="entry name" value="6-hydroxymethyl-7,8-dihydropterin pyrophosphokinase, HPPK"/>
    <property type="match status" value="1"/>
</dbReference>
<dbReference type="GO" id="GO:0046656">
    <property type="term" value="P:folic acid biosynthetic process"/>
    <property type="evidence" value="ECO:0007669"/>
    <property type="project" value="UniProtKB-KW"/>
</dbReference>
<evidence type="ECO:0000256" key="3">
    <source>
        <dbReference type="ARBA" id="ARBA00013253"/>
    </source>
</evidence>
<keyword evidence="8" id="KW-0067">ATP-binding</keyword>
<keyword evidence="5" id="KW-0808">Transferase</keyword>
<dbReference type="GO" id="GO:0003848">
    <property type="term" value="F:2-amino-4-hydroxy-6-hydroxymethyldihydropteridine diphosphokinase activity"/>
    <property type="evidence" value="ECO:0007669"/>
    <property type="project" value="UniProtKB-EC"/>
</dbReference>
<dbReference type="eggNOG" id="COG0801">
    <property type="taxonomic scope" value="Bacteria"/>
</dbReference>
<dbReference type="GO" id="GO:0046654">
    <property type="term" value="P:tetrahydrofolate biosynthetic process"/>
    <property type="evidence" value="ECO:0007669"/>
    <property type="project" value="UniProtKB-UniPathway"/>
</dbReference>
<evidence type="ECO:0000256" key="2">
    <source>
        <dbReference type="ARBA" id="ARBA00005810"/>
    </source>
</evidence>
<keyword evidence="7 13" id="KW-0418">Kinase</keyword>
<evidence type="ECO:0000256" key="1">
    <source>
        <dbReference type="ARBA" id="ARBA00005051"/>
    </source>
</evidence>
<comment type="pathway">
    <text evidence="1">Cofactor biosynthesis; tetrahydrofolate biosynthesis; 2-amino-4-hydroxy-6-hydroxymethyl-7,8-dihydropteridine diphosphate from 7,8-dihydroneopterin triphosphate: step 4/4.</text>
</comment>
<reference evidence="13 14" key="1">
    <citation type="journal article" date="2011" name="J. Bacteriol.">
        <title>Genome sequence of strain IMCC3088, a proteorhodopsin-containing marine bacterium belonging to the OM60/NOR5 clade.</title>
        <authorList>
            <person name="Jang Y."/>
            <person name="Oh H.M."/>
            <person name="Kang I."/>
            <person name="Lee K."/>
            <person name="Yang S.J."/>
            <person name="Cho J.C."/>
        </authorList>
    </citation>
    <scope>NUCLEOTIDE SEQUENCE [LARGE SCALE GENOMIC DNA]</scope>
    <source>
        <strain evidence="13 14">IMCC3088</strain>
    </source>
</reference>
<evidence type="ECO:0000256" key="6">
    <source>
        <dbReference type="ARBA" id="ARBA00022741"/>
    </source>
</evidence>
<dbReference type="OrthoDB" id="9808041at2"/>
<dbReference type="PANTHER" id="PTHR43071">
    <property type="entry name" value="2-AMINO-4-HYDROXY-6-HYDROXYMETHYLDIHYDROPTERIDINE PYROPHOSPHOKINASE"/>
    <property type="match status" value="1"/>
</dbReference>
<accession>F3L331</accession>
<dbReference type="EMBL" id="AEIG01000058">
    <property type="protein sequence ID" value="EGG29271.1"/>
    <property type="molecule type" value="Genomic_DNA"/>
</dbReference>
<evidence type="ECO:0000256" key="11">
    <source>
        <dbReference type="ARBA" id="ARBA00029766"/>
    </source>
</evidence>
<evidence type="ECO:0000256" key="10">
    <source>
        <dbReference type="ARBA" id="ARBA00029409"/>
    </source>
</evidence>
<dbReference type="AlphaFoldDB" id="F3L331"/>
<dbReference type="InterPro" id="IPR000550">
    <property type="entry name" value="Hppk"/>
</dbReference>
<dbReference type="UniPathway" id="UPA00077">
    <property type="reaction ID" value="UER00155"/>
</dbReference>
<comment type="similarity">
    <text evidence="2">Belongs to the HPPK family.</text>
</comment>
<proteinExistence type="inferred from homology"/>
<evidence type="ECO:0000256" key="7">
    <source>
        <dbReference type="ARBA" id="ARBA00022777"/>
    </source>
</evidence>
<dbReference type="PANTHER" id="PTHR43071:SF1">
    <property type="entry name" value="2-AMINO-4-HYDROXY-6-HYDROXYMETHYLDIHYDROPTERIDINE PYROPHOSPHOKINASE"/>
    <property type="match status" value="1"/>
</dbReference>
<evidence type="ECO:0000256" key="12">
    <source>
        <dbReference type="ARBA" id="ARBA00033413"/>
    </source>
</evidence>
<gene>
    <name evidence="13" type="ORF">IMCC3088_1955</name>
</gene>
<dbReference type="Pfam" id="PF01288">
    <property type="entry name" value="HPPK"/>
    <property type="match status" value="1"/>
</dbReference>
<dbReference type="RefSeq" id="WP_009576195.1">
    <property type="nucleotide sequence ID" value="NZ_AEIG01000058.1"/>
</dbReference>
<dbReference type="GO" id="GO:0016301">
    <property type="term" value="F:kinase activity"/>
    <property type="evidence" value="ECO:0007669"/>
    <property type="project" value="UniProtKB-KW"/>
</dbReference>
<organism evidence="13 14">
    <name type="scientific">Aequoribacter fuscus</name>
    <dbReference type="NCBI Taxonomy" id="2518989"/>
    <lineage>
        <taxon>Bacteria</taxon>
        <taxon>Pseudomonadati</taxon>
        <taxon>Pseudomonadota</taxon>
        <taxon>Gammaproteobacteria</taxon>
        <taxon>Cellvibrionales</taxon>
        <taxon>Halieaceae</taxon>
        <taxon>Aequoribacter</taxon>
    </lineage>
</organism>
<evidence type="ECO:0000313" key="13">
    <source>
        <dbReference type="EMBL" id="EGG29271.1"/>
    </source>
</evidence>
<dbReference type="CDD" id="cd00483">
    <property type="entry name" value="HPPK"/>
    <property type="match status" value="1"/>
</dbReference>
<keyword evidence="14" id="KW-1185">Reference proteome</keyword>
<keyword evidence="6" id="KW-0547">Nucleotide-binding</keyword>